<organism evidence="5 6">
    <name type="scientific">Kribbella yunnanensis</name>
    <dbReference type="NCBI Taxonomy" id="190194"/>
    <lineage>
        <taxon>Bacteria</taxon>
        <taxon>Bacillati</taxon>
        <taxon>Actinomycetota</taxon>
        <taxon>Actinomycetes</taxon>
        <taxon>Propionibacteriales</taxon>
        <taxon>Kribbellaceae</taxon>
        <taxon>Kribbella</taxon>
    </lineage>
</organism>
<reference evidence="5 6" key="1">
    <citation type="journal article" date="2019" name="Int. J. Syst. Evol. Microbiol.">
        <title>The Global Catalogue of Microorganisms (GCM) 10K type strain sequencing project: providing services to taxonomists for standard genome sequencing and annotation.</title>
        <authorList>
            <consortium name="The Broad Institute Genomics Platform"/>
            <consortium name="The Broad Institute Genome Sequencing Center for Infectious Disease"/>
            <person name="Wu L."/>
            <person name="Ma J."/>
        </authorList>
    </citation>
    <scope>NUCLEOTIDE SEQUENCE [LARGE SCALE GENOMIC DNA]</scope>
    <source>
        <strain evidence="5 6">JCM 14307</strain>
    </source>
</reference>
<evidence type="ECO:0000259" key="3">
    <source>
        <dbReference type="PROSITE" id="PS51192"/>
    </source>
</evidence>
<feature type="region of interest" description="Disordered" evidence="2">
    <location>
        <begin position="96"/>
        <end position="119"/>
    </location>
</feature>
<dbReference type="Pfam" id="PF00271">
    <property type="entry name" value="Helicase_C"/>
    <property type="match status" value="1"/>
</dbReference>
<dbReference type="InterPro" id="IPR014001">
    <property type="entry name" value="Helicase_ATP-bd"/>
</dbReference>
<feature type="compositionally biased region" description="Polar residues" evidence="2">
    <location>
        <begin position="99"/>
        <end position="119"/>
    </location>
</feature>
<dbReference type="Gene3D" id="3.40.50.10810">
    <property type="entry name" value="Tandem AAA-ATPase domain"/>
    <property type="match status" value="1"/>
</dbReference>
<dbReference type="PROSITE" id="PS51194">
    <property type="entry name" value="HELICASE_CTER"/>
    <property type="match status" value="1"/>
</dbReference>
<name>A0ABN2IKG6_9ACTN</name>
<keyword evidence="5" id="KW-0547">Nucleotide-binding</keyword>
<evidence type="ECO:0000313" key="6">
    <source>
        <dbReference type="Proteomes" id="UP001500280"/>
    </source>
</evidence>
<dbReference type="InterPro" id="IPR027417">
    <property type="entry name" value="P-loop_NTPase"/>
</dbReference>
<keyword evidence="5" id="KW-0067">ATP-binding</keyword>
<dbReference type="InterPro" id="IPR000330">
    <property type="entry name" value="SNF2_N"/>
</dbReference>
<comment type="caution">
    <text evidence="5">The sequence shown here is derived from an EMBL/GenBank/DDBJ whole genome shotgun (WGS) entry which is preliminary data.</text>
</comment>
<dbReference type="Pfam" id="PF12419">
    <property type="entry name" value="DUF3670"/>
    <property type="match status" value="1"/>
</dbReference>
<dbReference type="PROSITE" id="PS51192">
    <property type="entry name" value="HELICASE_ATP_BIND_1"/>
    <property type="match status" value="1"/>
</dbReference>
<dbReference type="SMART" id="SM00487">
    <property type="entry name" value="DEXDc"/>
    <property type="match status" value="1"/>
</dbReference>
<keyword evidence="5" id="KW-0347">Helicase</keyword>
<evidence type="ECO:0000313" key="5">
    <source>
        <dbReference type="EMBL" id="GAA1706787.1"/>
    </source>
</evidence>
<dbReference type="Gene3D" id="3.40.50.300">
    <property type="entry name" value="P-loop containing nucleotide triphosphate hydrolases"/>
    <property type="match status" value="1"/>
</dbReference>
<feature type="domain" description="Helicase ATP-binding" evidence="3">
    <location>
        <begin position="648"/>
        <end position="806"/>
    </location>
</feature>
<dbReference type="CDD" id="cd18793">
    <property type="entry name" value="SF2_C_SNF"/>
    <property type="match status" value="1"/>
</dbReference>
<accession>A0ABN2IKG6</accession>
<dbReference type="PANTHER" id="PTHR10799">
    <property type="entry name" value="SNF2/RAD54 HELICASE FAMILY"/>
    <property type="match status" value="1"/>
</dbReference>
<proteinExistence type="predicted"/>
<dbReference type="InterPro" id="IPR049730">
    <property type="entry name" value="SNF2/RAD54-like_C"/>
</dbReference>
<feature type="domain" description="Helicase C-terminal" evidence="4">
    <location>
        <begin position="941"/>
        <end position="1101"/>
    </location>
</feature>
<dbReference type="InterPro" id="IPR001650">
    <property type="entry name" value="Helicase_C-like"/>
</dbReference>
<protein>
    <submittedName>
        <fullName evidence="5">DEAD/DEAH box helicase</fullName>
    </submittedName>
</protein>
<dbReference type="InterPro" id="IPR022138">
    <property type="entry name" value="DUF3670"/>
</dbReference>
<dbReference type="Pfam" id="PF00176">
    <property type="entry name" value="SNF2-rel_dom"/>
    <property type="match status" value="1"/>
</dbReference>
<sequence length="1111" mass="123974">MAERLPTWLRDALRRKAVSTDDIAELRAMLGAGLLTISQLRLLLLQPMRGVAGFRKDVLAWLVGRPETATSILAQHTQIARLPPIIHARRARATDPRQFESQASLRTAEGTQTGNWRSATTQKGADHLANLDLLRALCPRDQARTGPRSVVKAVAVKPSALPPLRRTAETPATYPAADLLELGWELLFDADACPSRPQMLLCPPRSSRPDVRGQRVMRTVRWPDEVREVECLVLDMPHAISLLMTAGAWSNSALLWHEVTIETIRWIENGRILPTICDAHRPQDRRTAWRIGPLTQSTTESFRRWTAKLNELPHCAATFSRSPEPLTIEHAREYVDAVAATFVPDTALWWMIGDQPFVSSRSDDAGADLQDWVDQLEARLEAAPGFRPVLRINAPDPNLEVNTVKVDLLLATGSSDPETAPPAAQVWLADSIEPRLRLRLRRLLRQAGRLLPTLSALGLQYRPESLLVGVDALPGLRAEVGEALRDLGIDIHWPRNWATDLAASVVVGNGPYLDEPDGSLGLPQLLDRRWWLTLDGELLSEQEMMLLAEASMPIVWLRQRWVLIDLPIRQKLEHRDLAPVSSSKGKMDALLQTVFIDGQEYACSATEGLAHLLDELRDSDSSEAESNNFRIGSIRLHQHQREAIAWLEGRSRAGLNTLLADDMGLGKTFTALGFHLSDRRAHRDAPTLVLCTSRDLVRQWRDAAARCLGDTPPIVHAGPRRALPSLSGGSLVITTYDTLAMDIEILAPRRWGLVIADEAQRIKNPWSRAARAIRRLDAPGRLAISGTPLENHPRETWAILDWLNCGMFETRQGFERRLVAPLRRADRPRTEALRTQTQQMLHPVVLRRTKNDPALARQLPPRLSFTHELDLSDVQRSLLEMLARDTERASSLRQPSRRSGEAALRLMDAMKQVCSSPALYRRDDPADVRSNPERAAIDAPKLDRMHKILADAAQHGESTVIFANYIGTADLIHAYLTGVGISSARYHGKIPPAQKAAALRELAEGHIAVLIPTLKSGGTGLDLPRASRVIHYERWWTPAQENQGSDRVHRFGQQRPVQVHVLKHANGIEDHIAALHARKERYADHFLPSTNNAPPAITARELAQLFQLDAR</sequence>
<keyword evidence="1" id="KW-0378">Hydrolase</keyword>
<keyword evidence="6" id="KW-1185">Reference proteome</keyword>
<dbReference type="Proteomes" id="UP001500280">
    <property type="component" value="Unassembled WGS sequence"/>
</dbReference>
<evidence type="ECO:0000256" key="1">
    <source>
        <dbReference type="ARBA" id="ARBA00022801"/>
    </source>
</evidence>
<dbReference type="RefSeq" id="WP_344160059.1">
    <property type="nucleotide sequence ID" value="NZ_BAAANF010000021.1"/>
</dbReference>
<evidence type="ECO:0000256" key="2">
    <source>
        <dbReference type="SAM" id="MobiDB-lite"/>
    </source>
</evidence>
<evidence type="ECO:0000259" key="4">
    <source>
        <dbReference type="PROSITE" id="PS51194"/>
    </source>
</evidence>
<gene>
    <name evidence="5" type="ORF">GCM10009745_63320</name>
</gene>
<dbReference type="EMBL" id="BAAANF010000021">
    <property type="protein sequence ID" value="GAA1706787.1"/>
    <property type="molecule type" value="Genomic_DNA"/>
</dbReference>
<dbReference type="InterPro" id="IPR038718">
    <property type="entry name" value="SNF2-like_sf"/>
</dbReference>
<dbReference type="GO" id="GO:0004386">
    <property type="term" value="F:helicase activity"/>
    <property type="evidence" value="ECO:0007669"/>
    <property type="project" value="UniProtKB-KW"/>
</dbReference>
<dbReference type="SMART" id="SM00490">
    <property type="entry name" value="HELICc"/>
    <property type="match status" value="1"/>
</dbReference>
<dbReference type="SUPFAM" id="SSF52540">
    <property type="entry name" value="P-loop containing nucleoside triphosphate hydrolases"/>
    <property type="match status" value="2"/>
</dbReference>